<dbReference type="RefSeq" id="WP_351975168.1">
    <property type="nucleotide sequence ID" value="NZ_JBEPBX010000003.1"/>
</dbReference>
<gene>
    <name evidence="1" type="ORF">ABT276_05510</name>
</gene>
<proteinExistence type="predicted"/>
<protein>
    <recommendedName>
        <fullName evidence="3">HEAT repeat domain-containing protein</fullName>
    </recommendedName>
</protein>
<reference evidence="1 2" key="1">
    <citation type="submission" date="2024-06" db="EMBL/GenBank/DDBJ databases">
        <title>The Natural Products Discovery Center: Release of the First 8490 Sequenced Strains for Exploring Actinobacteria Biosynthetic Diversity.</title>
        <authorList>
            <person name="Kalkreuter E."/>
            <person name="Kautsar S.A."/>
            <person name="Yang D."/>
            <person name="Bader C.D."/>
            <person name="Teijaro C.N."/>
            <person name="Fluegel L."/>
            <person name="Davis C.M."/>
            <person name="Simpson J.R."/>
            <person name="Lauterbach L."/>
            <person name="Steele A.D."/>
            <person name="Gui C."/>
            <person name="Meng S."/>
            <person name="Li G."/>
            <person name="Viehrig K."/>
            <person name="Ye F."/>
            <person name="Su P."/>
            <person name="Kiefer A.F."/>
            <person name="Nichols A."/>
            <person name="Cepeda A.J."/>
            <person name="Yan W."/>
            <person name="Fan B."/>
            <person name="Jiang Y."/>
            <person name="Adhikari A."/>
            <person name="Zheng C.-J."/>
            <person name="Schuster L."/>
            <person name="Cowan T.M."/>
            <person name="Smanski M.J."/>
            <person name="Chevrette M.G."/>
            <person name="De Carvalho L.P.S."/>
            <person name="Shen B."/>
        </authorList>
    </citation>
    <scope>NUCLEOTIDE SEQUENCE [LARGE SCALE GENOMIC DNA]</scope>
    <source>
        <strain evidence="1 2">NPDC000837</strain>
    </source>
</reference>
<dbReference type="Proteomes" id="UP001445472">
    <property type="component" value="Unassembled WGS sequence"/>
</dbReference>
<comment type="caution">
    <text evidence="1">The sequence shown here is derived from an EMBL/GenBank/DDBJ whole genome shotgun (WGS) entry which is preliminary data.</text>
</comment>
<evidence type="ECO:0008006" key="3">
    <source>
        <dbReference type="Google" id="ProtNLM"/>
    </source>
</evidence>
<accession>A0ABV1URD2</accession>
<organism evidence="1 2">
    <name type="scientific">Streptomyces xantholiticus</name>
    <dbReference type="NCBI Taxonomy" id="68285"/>
    <lineage>
        <taxon>Bacteria</taxon>
        <taxon>Bacillati</taxon>
        <taxon>Actinomycetota</taxon>
        <taxon>Actinomycetes</taxon>
        <taxon>Kitasatosporales</taxon>
        <taxon>Streptomycetaceae</taxon>
        <taxon>Streptomyces</taxon>
    </lineage>
</organism>
<evidence type="ECO:0000313" key="1">
    <source>
        <dbReference type="EMBL" id="MER6612836.1"/>
    </source>
</evidence>
<sequence length="604" mass="66909">MDERDALTPRLSLYEQALRLDRTDLDRLPRTTVDVPAGDREKRPRRTWQESRAAAREVLEALLTEPDTARAVEETERRLRELRVRTGHISAAAREMAVPDEARARSLGRHLTRTGTSAYAVGTGISLLTRLGDTEDVPCLKTLGLLPGFTDAAIGALDAIDARAGALLWLDRRTRNDELRPLIDALTGGDDEAARALLLTVPMDRRTVGSTIARRIAQSVRLPDLLREEPVALGIVAQGARLLARMGSLRHYEPEILNYPDAVDAFDAVITQAHRLPPSIDHYATLLSLALDLHSGPAAQLNWRDGAREEVLGALGSLLTAPGWAAVLAAPEPADAEERRRLRWLRRNAQRPFTAVPGSSRLRIEVVERDPAEPDVVETRFLVDGRPMVPRAFGRGPGHAPEYLLDNGSLRATADAQEVQLAEAYCTEGCCGALYVTVRREDDEVVWGGWRGAAAGVQLPEYRFDAAAYDAEIARAETDHSWSWPARDTARLIAEGLRERPDLLTVWDAAKGWIGTDFDDPDMSVLSFVFWPGLSAGRKDNNGPWLQFVWRLPDDGTPPRERAAAALRRLATEDPKGYAELMGGSREYAETLGFVWPERKRRRT</sequence>
<keyword evidence="2" id="KW-1185">Reference proteome</keyword>
<dbReference type="EMBL" id="JBEPBX010000003">
    <property type="protein sequence ID" value="MER6612836.1"/>
    <property type="molecule type" value="Genomic_DNA"/>
</dbReference>
<evidence type="ECO:0000313" key="2">
    <source>
        <dbReference type="Proteomes" id="UP001445472"/>
    </source>
</evidence>
<name>A0ABV1URD2_9ACTN</name>